<dbReference type="EC" id="2.7.13.3" evidence="3"/>
<evidence type="ECO:0000256" key="7">
    <source>
        <dbReference type="ARBA" id="ARBA00022692"/>
    </source>
</evidence>
<dbReference type="SUPFAM" id="SSF55874">
    <property type="entry name" value="ATPase domain of HSP90 chaperone/DNA topoisomerase II/histidine kinase"/>
    <property type="match status" value="1"/>
</dbReference>
<keyword evidence="9 17" id="KW-0418">Kinase</keyword>
<dbReference type="InterPro" id="IPR003661">
    <property type="entry name" value="HisK_dim/P_dom"/>
</dbReference>
<dbReference type="SMART" id="SM00304">
    <property type="entry name" value="HAMP"/>
    <property type="match status" value="1"/>
</dbReference>
<dbReference type="InterPro" id="IPR003660">
    <property type="entry name" value="HAMP_dom"/>
</dbReference>
<dbReference type="InterPro" id="IPR036097">
    <property type="entry name" value="HisK_dim/P_sf"/>
</dbReference>
<dbReference type="CDD" id="cd06225">
    <property type="entry name" value="HAMP"/>
    <property type="match status" value="1"/>
</dbReference>
<evidence type="ECO:0000313" key="17">
    <source>
        <dbReference type="EMBL" id="SDB24919.1"/>
    </source>
</evidence>
<evidence type="ECO:0000256" key="13">
    <source>
        <dbReference type="ARBA" id="ARBA00023136"/>
    </source>
</evidence>
<evidence type="ECO:0000256" key="14">
    <source>
        <dbReference type="SAM" id="Phobius"/>
    </source>
</evidence>
<dbReference type="Pfam" id="PF02518">
    <property type="entry name" value="HATPase_c"/>
    <property type="match status" value="1"/>
</dbReference>
<keyword evidence="6" id="KW-0808">Transferase</keyword>
<dbReference type="RefSeq" id="WP_090174072.1">
    <property type="nucleotide sequence ID" value="NZ_FMXR01000013.1"/>
</dbReference>
<keyword evidence="18" id="KW-1185">Reference proteome</keyword>
<name>A0A1G6BWD4_EUBOX</name>
<dbReference type="PROSITE" id="PS50885">
    <property type="entry name" value="HAMP"/>
    <property type="match status" value="1"/>
</dbReference>
<dbReference type="InterPro" id="IPR005467">
    <property type="entry name" value="His_kinase_dom"/>
</dbReference>
<dbReference type="Gene3D" id="3.30.565.10">
    <property type="entry name" value="Histidine kinase-like ATPase, C-terminal domain"/>
    <property type="match status" value="1"/>
</dbReference>
<dbReference type="GO" id="GO:0005524">
    <property type="term" value="F:ATP binding"/>
    <property type="evidence" value="ECO:0007669"/>
    <property type="project" value="UniProtKB-KW"/>
</dbReference>
<dbReference type="InterPro" id="IPR004358">
    <property type="entry name" value="Sig_transdc_His_kin-like_C"/>
</dbReference>
<evidence type="ECO:0000256" key="1">
    <source>
        <dbReference type="ARBA" id="ARBA00000085"/>
    </source>
</evidence>
<evidence type="ECO:0000256" key="10">
    <source>
        <dbReference type="ARBA" id="ARBA00022840"/>
    </source>
</evidence>
<feature type="transmembrane region" description="Helical" evidence="14">
    <location>
        <begin position="6"/>
        <end position="29"/>
    </location>
</feature>
<dbReference type="Pfam" id="PF00672">
    <property type="entry name" value="HAMP"/>
    <property type="match status" value="1"/>
</dbReference>
<dbReference type="FunFam" id="3.30.565.10:FF:000006">
    <property type="entry name" value="Sensor histidine kinase WalK"/>
    <property type="match status" value="1"/>
</dbReference>
<reference evidence="17 18" key="1">
    <citation type="submission" date="2016-10" db="EMBL/GenBank/DDBJ databases">
        <authorList>
            <person name="de Groot N.N."/>
        </authorList>
    </citation>
    <scope>NUCLEOTIDE SEQUENCE [LARGE SCALE GENOMIC DNA]</scope>
    <source>
        <strain evidence="17 18">DSM 3217</strain>
    </source>
</reference>
<keyword evidence="13 14" id="KW-0472">Membrane</keyword>
<evidence type="ECO:0000256" key="12">
    <source>
        <dbReference type="ARBA" id="ARBA00023012"/>
    </source>
</evidence>
<keyword evidence="12" id="KW-0902">Two-component regulatory system</keyword>
<feature type="domain" description="HAMP" evidence="16">
    <location>
        <begin position="203"/>
        <end position="255"/>
    </location>
</feature>
<evidence type="ECO:0000256" key="6">
    <source>
        <dbReference type="ARBA" id="ARBA00022679"/>
    </source>
</evidence>
<dbReference type="InterPro" id="IPR036890">
    <property type="entry name" value="HATPase_C_sf"/>
</dbReference>
<evidence type="ECO:0000259" key="16">
    <source>
        <dbReference type="PROSITE" id="PS50885"/>
    </source>
</evidence>
<dbReference type="PRINTS" id="PR00344">
    <property type="entry name" value="BCTRLSENSOR"/>
</dbReference>
<evidence type="ECO:0000256" key="9">
    <source>
        <dbReference type="ARBA" id="ARBA00022777"/>
    </source>
</evidence>
<keyword evidence="8" id="KW-0547">Nucleotide-binding</keyword>
<evidence type="ECO:0000256" key="2">
    <source>
        <dbReference type="ARBA" id="ARBA00004651"/>
    </source>
</evidence>
<keyword evidence="5" id="KW-0597">Phosphoprotein</keyword>
<dbReference type="SUPFAM" id="SSF158472">
    <property type="entry name" value="HAMP domain-like"/>
    <property type="match status" value="1"/>
</dbReference>
<evidence type="ECO:0000256" key="8">
    <source>
        <dbReference type="ARBA" id="ARBA00022741"/>
    </source>
</evidence>
<dbReference type="PANTHER" id="PTHR45528:SF1">
    <property type="entry name" value="SENSOR HISTIDINE KINASE CPXA"/>
    <property type="match status" value="1"/>
</dbReference>
<dbReference type="InterPro" id="IPR003594">
    <property type="entry name" value="HATPase_dom"/>
</dbReference>
<gene>
    <name evidence="17" type="ORF">SAMN02910417_01844</name>
</gene>
<dbReference type="Pfam" id="PF00512">
    <property type="entry name" value="HisKA"/>
    <property type="match status" value="1"/>
</dbReference>
<dbReference type="CDD" id="cd00075">
    <property type="entry name" value="HATPase"/>
    <property type="match status" value="1"/>
</dbReference>
<protein>
    <recommendedName>
        <fullName evidence="3">histidine kinase</fullName>
        <ecNumber evidence="3">2.7.13.3</ecNumber>
    </recommendedName>
</protein>
<dbReference type="STRING" id="1732.SAMN02910417_01844"/>
<proteinExistence type="predicted"/>
<evidence type="ECO:0000259" key="15">
    <source>
        <dbReference type="PROSITE" id="PS50109"/>
    </source>
</evidence>
<evidence type="ECO:0000256" key="4">
    <source>
        <dbReference type="ARBA" id="ARBA00022475"/>
    </source>
</evidence>
<comment type="catalytic activity">
    <reaction evidence="1">
        <text>ATP + protein L-histidine = ADP + protein N-phospho-L-histidine.</text>
        <dbReference type="EC" id="2.7.13.3"/>
    </reaction>
</comment>
<dbReference type="Gene3D" id="1.10.287.130">
    <property type="match status" value="1"/>
</dbReference>
<accession>A0A1G6BWD4</accession>
<evidence type="ECO:0000256" key="11">
    <source>
        <dbReference type="ARBA" id="ARBA00022989"/>
    </source>
</evidence>
<keyword evidence="11 14" id="KW-1133">Transmembrane helix</keyword>
<dbReference type="AlphaFoldDB" id="A0A1G6BWD4"/>
<keyword evidence="10" id="KW-0067">ATP-binding</keyword>
<feature type="transmembrane region" description="Helical" evidence="14">
    <location>
        <begin position="182"/>
        <end position="202"/>
    </location>
</feature>
<dbReference type="Gene3D" id="6.10.340.10">
    <property type="match status" value="1"/>
</dbReference>
<dbReference type="GO" id="GO:0005886">
    <property type="term" value="C:plasma membrane"/>
    <property type="evidence" value="ECO:0007669"/>
    <property type="project" value="UniProtKB-SubCell"/>
</dbReference>
<dbReference type="InterPro" id="IPR050398">
    <property type="entry name" value="HssS/ArlS-like"/>
</dbReference>
<keyword evidence="4" id="KW-1003">Cell membrane</keyword>
<dbReference type="PROSITE" id="PS50109">
    <property type="entry name" value="HIS_KIN"/>
    <property type="match status" value="1"/>
</dbReference>
<sequence length="497" mass="56625">MKLKSRLITAFLFIIFVPLILVGVVFLGLNGIQMNELEKAYGVQGDTVFYLASSMQLLVQLTQAQEDELEQIALSEPKRLHNEEYLETMNQELEKDNSYLLIREDDELIFEGNDEDEKEPTNLDELSEKTELGCVGIFIDGGNQLMVRQINYLPASGRLSQVYIVTDIYDAIPQMQTMIIDLAVGALVVLFMTALILVVWIYQGILNPIKKLQYSAQKIKEGDFDYEISIERDDEIGEVLQTFEEMRQRLKINAEDKLRSERDNRELISNISHDLKTPITAIKGYMEGIMDGVADTPEKMDKYIRTVYNKANEMNILINELTLYLNIDTNRIPYNFNRIQVNDYFADCVEEVGMDLESKGINLSYVNEVASDVMIIADPEQLRRVVYNIVGNSIKYMDKTKEQGFVNIRVKDVGDFVQVEIEDNGKGIGGQDLPYVFDRFYRADSSRNSATGGSGIGLSIVRKIIEDHGGKIWATSTETVGTVMYFVVRKYQEVPNE</sequence>
<dbReference type="EMBL" id="FMXR01000013">
    <property type="protein sequence ID" value="SDB24919.1"/>
    <property type="molecule type" value="Genomic_DNA"/>
</dbReference>
<evidence type="ECO:0000256" key="5">
    <source>
        <dbReference type="ARBA" id="ARBA00022553"/>
    </source>
</evidence>
<dbReference type="Proteomes" id="UP000199228">
    <property type="component" value="Unassembled WGS sequence"/>
</dbReference>
<organism evidence="17 18">
    <name type="scientific">Eubacterium oxidoreducens</name>
    <dbReference type="NCBI Taxonomy" id="1732"/>
    <lineage>
        <taxon>Bacteria</taxon>
        <taxon>Bacillati</taxon>
        <taxon>Bacillota</taxon>
        <taxon>Clostridia</taxon>
        <taxon>Eubacteriales</taxon>
        <taxon>Eubacteriaceae</taxon>
        <taxon>Eubacterium</taxon>
    </lineage>
</organism>
<dbReference type="GO" id="GO:0000155">
    <property type="term" value="F:phosphorelay sensor kinase activity"/>
    <property type="evidence" value="ECO:0007669"/>
    <property type="project" value="InterPro"/>
</dbReference>
<evidence type="ECO:0000256" key="3">
    <source>
        <dbReference type="ARBA" id="ARBA00012438"/>
    </source>
</evidence>
<feature type="domain" description="Histidine kinase" evidence="15">
    <location>
        <begin position="270"/>
        <end position="492"/>
    </location>
</feature>
<dbReference type="OrthoDB" id="335833at2"/>
<evidence type="ECO:0000313" key="18">
    <source>
        <dbReference type="Proteomes" id="UP000199228"/>
    </source>
</evidence>
<comment type="subcellular location">
    <subcellularLocation>
        <location evidence="2">Cell membrane</location>
        <topology evidence="2">Multi-pass membrane protein</topology>
    </subcellularLocation>
</comment>
<keyword evidence="7 14" id="KW-0812">Transmembrane</keyword>
<dbReference type="SMART" id="SM00387">
    <property type="entry name" value="HATPase_c"/>
    <property type="match status" value="1"/>
</dbReference>
<dbReference type="PANTHER" id="PTHR45528">
    <property type="entry name" value="SENSOR HISTIDINE KINASE CPXA"/>
    <property type="match status" value="1"/>
</dbReference>
<dbReference type="SMART" id="SM00388">
    <property type="entry name" value="HisKA"/>
    <property type="match status" value="1"/>
</dbReference>
<dbReference type="CDD" id="cd00082">
    <property type="entry name" value="HisKA"/>
    <property type="match status" value="1"/>
</dbReference>
<dbReference type="SUPFAM" id="SSF47384">
    <property type="entry name" value="Homodimeric domain of signal transducing histidine kinase"/>
    <property type="match status" value="1"/>
</dbReference>